<sequence length="231" mass="24120">MWLVGALVVPGLLATSAVGARTWQVGGAEGAAAPAAGRFVVPLRGDEVVLSGGAADDGERLALVDAVRAGITSARVTDLITPGGDRMPVDRDRVREASAAWSPVDVVALQRSVTAVVEGDGGLRFEPGTTAWQGHGPVLVGHPSAEHPDADAPATARARAVRDLFVARGVRPDRIGLSASVDPVSERAEPSARQVDVLLRHPDPRPTPEQVALDRVGRQGQDRQEQARTSK</sequence>
<reference evidence="2 3" key="1">
    <citation type="submission" date="2023-07" db="EMBL/GenBank/DDBJ databases">
        <title>Sequencing the genomes of 1000 actinobacteria strains.</title>
        <authorList>
            <person name="Klenk H.-P."/>
        </authorList>
    </citation>
    <scope>NUCLEOTIDE SEQUENCE [LARGE SCALE GENOMIC DNA]</scope>
    <source>
        <strain evidence="2 3">DSM 43749</strain>
    </source>
</reference>
<evidence type="ECO:0000313" key="3">
    <source>
        <dbReference type="Proteomes" id="UP001268819"/>
    </source>
</evidence>
<accession>A0ABU1PNC8</accession>
<evidence type="ECO:0000313" key="2">
    <source>
        <dbReference type="EMBL" id="MDR6592162.1"/>
    </source>
</evidence>
<feature type="compositionally biased region" description="Basic and acidic residues" evidence="1">
    <location>
        <begin position="215"/>
        <end position="231"/>
    </location>
</feature>
<evidence type="ECO:0000256" key="1">
    <source>
        <dbReference type="SAM" id="MobiDB-lite"/>
    </source>
</evidence>
<protein>
    <submittedName>
        <fullName evidence="2">Peptidoglycan-binding protein ArfA</fullName>
    </submittedName>
</protein>
<dbReference type="Proteomes" id="UP001268819">
    <property type="component" value="Unassembled WGS sequence"/>
</dbReference>
<name>A0ABU1PNC8_9PSEU</name>
<feature type="region of interest" description="Disordered" evidence="1">
    <location>
        <begin position="182"/>
        <end position="231"/>
    </location>
</feature>
<organism evidence="2 3">
    <name type="scientific">Saccharothrix longispora</name>
    <dbReference type="NCBI Taxonomy" id="33920"/>
    <lineage>
        <taxon>Bacteria</taxon>
        <taxon>Bacillati</taxon>
        <taxon>Actinomycetota</taxon>
        <taxon>Actinomycetes</taxon>
        <taxon>Pseudonocardiales</taxon>
        <taxon>Pseudonocardiaceae</taxon>
        <taxon>Saccharothrix</taxon>
    </lineage>
</organism>
<dbReference type="RefSeq" id="WP_310303377.1">
    <property type="nucleotide sequence ID" value="NZ_BAAAXB010000001.1"/>
</dbReference>
<keyword evidence="3" id="KW-1185">Reference proteome</keyword>
<gene>
    <name evidence="2" type="ORF">J2S66_000546</name>
</gene>
<comment type="caution">
    <text evidence="2">The sequence shown here is derived from an EMBL/GenBank/DDBJ whole genome shotgun (WGS) entry which is preliminary data.</text>
</comment>
<dbReference type="EMBL" id="JAVDSG010000001">
    <property type="protein sequence ID" value="MDR6592162.1"/>
    <property type="molecule type" value="Genomic_DNA"/>
</dbReference>
<proteinExistence type="predicted"/>